<comment type="caution">
    <text evidence="2">The sequence shown here is derived from an EMBL/GenBank/DDBJ whole genome shotgun (WGS) entry which is preliminary data.</text>
</comment>
<dbReference type="EMBL" id="JADCNM010000006">
    <property type="protein sequence ID" value="KAG0477782.1"/>
    <property type="molecule type" value="Genomic_DNA"/>
</dbReference>
<evidence type="ECO:0000313" key="2">
    <source>
        <dbReference type="EMBL" id="KAG0477782.1"/>
    </source>
</evidence>
<feature type="compositionally biased region" description="Basic and acidic residues" evidence="1">
    <location>
        <begin position="38"/>
        <end position="52"/>
    </location>
</feature>
<protein>
    <submittedName>
        <fullName evidence="2">Uncharacterized protein</fullName>
    </submittedName>
</protein>
<sequence length="52" mass="6050">MLQRNKILKLIRKNLTSTPDNGWRRSRELLPDDPNTSADEHVGDESKMEEVD</sequence>
<gene>
    <name evidence="2" type="ORF">HPP92_012501</name>
</gene>
<reference evidence="2 3" key="1">
    <citation type="journal article" date="2020" name="Nat. Food">
        <title>A phased Vanilla planifolia genome enables genetic improvement of flavour and production.</title>
        <authorList>
            <person name="Hasing T."/>
            <person name="Tang H."/>
            <person name="Brym M."/>
            <person name="Khazi F."/>
            <person name="Huang T."/>
            <person name="Chambers A.H."/>
        </authorList>
    </citation>
    <scope>NUCLEOTIDE SEQUENCE [LARGE SCALE GENOMIC DNA]</scope>
    <source>
        <tissue evidence="2">Leaf</tissue>
    </source>
</reference>
<dbReference type="AlphaFoldDB" id="A0A835R024"/>
<proteinExistence type="predicted"/>
<organism evidence="2 3">
    <name type="scientific">Vanilla planifolia</name>
    <name type="common">Vanilla</name>
    <dbReference type="NCBI Taxonomy" id="51239"/>
    <lineage>
        <taxon>Eukaryota</taxon>
        <taxon>Viridiplantae</taxon>
        <taxon>Streptophyta</taxon>
        <taxon>Embryophyta</taxon>
        <taxon>Tracheophyta</taxon>
        <taxon>Spermatophyta</taxon>
        <taxon>Magnoliopsida</taxon>
        <taxon>Liliopsida</taxon>
        <taxon>Asparagales</taxon>
        <taxon>Orchidaceae</taxon>
        <taxon>Vanilloideae</taxon>
        <taxon>Vanilleae</taxon>
        <taxon>Vanilla</taxon>
    </lineage>
</organism>
<name>A0A835R024_VANPL</name>
<feature type="region of interest" description="Disordered" evidence="1">
    <location>
        <begin position="17"/>
        <end position="52"/>
    </location>
</feature>
<evidence type="ECO:0000256" key="1">
    <source>
        <dbReference type="SAM" id="MobiDB-lite"/>
    </source>
</evidence>
<evidence type="ECO:0000313" key="3">
    <source>
        <dbReference type="Proteomes" id="UP000639772"/>
    </source>
</evidence>
<dbReference type="Proteomes" id="UP000639772">
    <property type="component" value="Chromosome 6"/>
</dbReference>
<accession>A0A835R024</accession>